<feature type="non-terminal residue" evidence="2">
    <location>
        <position position="1"/>
    </location>
</feature>
<feature type="domain" description="RAMA" evidence="1">
    <location>
        <begin position="4"/>
        <end position="108"/>
    </location>
</feature>
<dbReference type="InterPro" id="IPR040843">
    <property type="entry name" value="RAMA"/>
</dbReference>
<name>X1GEI3_9ZZZZ</name>
<proteinExistence type="predicted"/>
<dbReference type="EMBL" id="BARU01024986">
    <property type="protein sequence ID" value="GAH55617.1"/>
    <property type="molecule type" value="Genomic_DNA"/>
</dbReference>
<dbReference type="Pfam" id="PF18755">
    <property type="entry name" value="RAMA"/>
    <property type="match status" value="1"/>
</dbReference>
<accession>X1GEI3</accession>
<sequence length="112" mass="12408">RTGKEQRQPGPRARYCNLKRLLEAGMLTAGARAYTDYEGVRYQAVIQADGKMLFEGKAYASPSSAGGAVTRKHNVSSPHGWTFWHVTDAAGNEVLLDALRQQWRAQQEGTKD</sequence>
<protein>
    <recommendedName>
        <fullName evidence="1">RAMA domain-containing protein</fullName>
    </recommendedName>
</protein>
<dbReference type="AlphaFoldDB" id="X1GEI3"/>
<comment type="caution">
    <text evidence="2">The sequence shown here is derived from an EMBL/GenBank/DDBJ whole genome shotgun (WGS) entry which is preliminary data.</text>
</comment>
<evidence type="ECO:0000313" key="2">
    <source>
        <dbReference type="EMBL" id="GAH55617.1"/>
    </source>
</evidence>
<evidence type="ECO:0000259" key="1">
    <source>
        <dbReference type="Pfam" id="PF18755"/>
    </source>
</evidence>
<gene>
    <name evidence="2" type="ORF">S03H2_40308</name>
</gene>
<reference evidence="2" key="1">
    <citation type="journal article" date="2014" name="Front. Microbiol.">
        <title>High frequency of phylogenetically diverse reductive dehalogenase-homologous genes in deep subseafloor sedimentary metagenomes.</title>
        <authorList>
            <person name="Kawai M."/>
            <person name="Futagami T."/>
            <person name="Toyoda A."/>
            <person name="Takaki Y."/>
            <person name="Nishi S."/>
            <person name="Hori S."/>
            <person name="Arai W."/>
            <person name="Tsubouchi T."/>
            <person name="Morono Y."/>
            <person name="Uchiyama I."/>
            <person name="Ito T."/>
            <person name="Fujiyama A."/>
            <person name="Inagaki F."/>
            <person name="Takami H."/>
        </authorList>
    </citation>
    <scope>NUCLEOTIDE SEQUENCE</scope>
    <source>
        <strain evidence="2">Expedition CK06-06</strain>
    </source>
</reference>
<organism evidence="2">
    <name type="scientific">marine sediment metagenome</name>
    <dbReference type="NCBI Taxonomy" id="412755"/>
    <lineage>
        <taxon>unclassified sequences</taxon>
        <taxon>metagenomes</taxon>
        <taxon>ecological metagenomes</taxon>
    </lineage>
</organism>